<dbReference type="InterPro" id="IPR050194">
    <property type="entry name" value="Glycosyltransferase_grp1"/>
</dbReference>
<evidence type="ECO:0000313" key="4">
    <source>
        <dbReference type="Proteomes" id="UP000266497"/>
    </source>
</evidence>
<dbReference type="PANTHER" id="PTHR45947:SF3">
    <property type="entry name" value="SULFOQUINOVOSYL TRANSFERASE SQD2"/>
    <property type="match status" value="1"/>
</dbReference>
<feature type="domain" description="Glycosyl transferase family 1" evidence="1">
    <location>
        <begin position="184"/>
        <end position="342"/>
    </location>
</feature>
<evidence type="ECO:0000259" key="1">
    <source>
        <dbReference type="Pfam" id="PF00534"/>
    </source>
</evidence>
<dbReference type="RefSeq" id="WP_117893369.1">
    <property type="nucleotide sequence ID" value="NZ_JABDSC010000090.1"/>
</dbReference>
<dbReference type="PANTHER" id="PTHR45947">
    <property type="entry name" value="SULFOQUINOVOSYL TRANSFERASE SQD2"/>
    <property type="match status" value="1"/>
</dbReference>
<dbReference type="AlphaFoldDB" id="A0A395UM81"/>
<dbReference type="InterPro" id="IPR028098">
    <property type="entry name" value="Glyco_trans_4-like_N"/>
</dbReference>
<proteinExistence type="predicted"/>
<keyword evidence="3" id="KW-0808">Transferase</keyword>
<dbReference type="Pfam" id="PF00534">
    <property type="entry name" value="Glycos_transf_1"/>
    <property type="match status" value="1"/>
</dbReference>
<evidence type="ECO:0000313" key="3">
    <source>
        <dbReference type="EMBL" id="RGR36458.1"/>
    </source>
</evidence>
<gene>
    <name evidence="3" type="ORF">DWY53_15895</name>
</gene>
<dbReference type="Proteomes" id="UP000266497">
    <property type="component" value="Unassembled WGS sequence"/>
</dbReference>
<name>A0A395UM81_PHOVU</name>
<comment type="caution">
    <text evidence="3">The sequence shown here is derived from an EMBL/GenBank/DDBJ whole genome shotgun (WGS) entry which is preliminary data.</text>
</comment>
<organism evidence="3 4">
    <name type="scientific">Phocaeicola vulgatus</name>
    <name type="common">Bacteroides vulgatus</name>
    <dbReference type="NCBI Taxonomy" id="821"/>
    <lineage>
        <taxon>Bacteria</taxon>
        <taxon>Pseudomonadati</taxon>
        <taxon>Bacteroidota</taxon>
        <taxon>Bacteroidia</taxon>
        <taxon>Bacteroidales</taxon>
        <taxon>Bacteroidaceae</taxon>
        <taxon>Phocaeicola</taxon>
    </lineage>
</organism>
<dbReference type="Pfam" id="PF13439">
    <property type="entry name" value="Glyco_transf_4"/>
    <property type="match status" value="1"/>
</dbReference>
<dbReference type="EMBL" id="QRUD01000050">
    <property type="protein sequence ID" value="RGR36458.1"/>
    <property type="molecule type" value="Genomic_DNA"/>
</dbReference>
<protein>
    <submittedName>
        <fullName evidence="3">Glycosyltransferase</fullName>
    </submittedName>
</protein>
<feature type="domain" description="Glycosyltransferase subfamily 4-like N-terminal" evidence="2">
    <location>
        <begin position="14"/>
        <end position="176"/>
    </location>
</feature>
<dbReference type="Gene3D" id="3.40.50.2000">
    <property type="entry name" value="Glycogen Phosphorylase B"/>
    <property type="match status" value="2"/>
</dbReference>
<sequence>MKVLHVGTLAATAGGPAMSTYFTLLGLRQQGIDAEIIQFPLTKNDILRGEEVPVHYTKSPWEHKFCYTPSYKNDILKLGKYDIYHAQGVWQWPTYALVDTAQQIGKPYLITPRGMLYPQDIAKSNTMFKKLSLKLRLLQDLNNAACIHVTCMDELHHCRKLGITSPIGIIPNPVEIKKYPCYKQDEKFRLGYLGRISRRKNIQGLIQACINLGEEMKDKELLIIGDGDKEYMEELHKLANQIKYGTIRFTGFLNGKEKDEALASCSVLVMPSEFENLGNVILEGLVRKIPCIATTGSPWEELKSYQCGWWVTYNQDSITEAIQQAINTPHKKLKDMGERGRELMERHYSVEAVATKMKRLYKWILKEEEKPEFVY</sequence>
<dbReference type="SUPFAM" id="SSF53756">
    <property type="entry name" value="UDP-Glycosyltransferase/glycogen phosphorylase"/>
    <property type="match status" value="1"/>
</dbReference>
<dbReference type="GO" id="GO:0016757">
    <property type="term" value="F:glycosyltransferase activity"/>
    <property type="evidence" value="ECO:0007669"/>
    <property type="project" value="InterPro"/>
</dbReference>
<dbReference type="InterPro" id="IPR001296">
    <property type="entry name" value="Glyco_trans_1"/>
</dbReference>
<evidence type="ECO:0000259" key="2">
    <source>
        <dbReference type="Pfam" id="PF13439"/>
    </source>
</evidence>
<reference evidence="3 4" key="1">
    <citation type="submission" date="2018-08" db="EMBL/GenBank/DDBJ databases">
        <title>A genome reference for cultivated species of the human gut microbiota.</title>
        <authorList>
            <person name="Zou Y."/>
            <person name="Xue W."/>
            <person name="Luo G."/>
        </authorList>
    </citation>
    <scope>NUCLEOTIDE SEQUENCE [LARGE SCALE GENOMIC DNA]</scope>
    <source>
        <strain evidence="3 4">AF25-30LB</strain>
    </source>
</reference>
<accession>A0A395UM81</accession>